<dbReference type="Proteomes" id="UP000252015">
    <property type="component" value="Unassembled WGS sequence"/>
</dbReference>
<organism evidence="10 11">
    <name type="scientific">Mycobacterium shimoidei</name>
    <dbReference type="NCBI Taxonomy" id="29313"/>
    <lineage>
        <taxon>Bacteria</taxon>
        <taxon>Bacillati</taxon>
        <taxon>Actinomycetota</taxon>
        <taxon>Actinomycetes</taxon>
        <taxon>Mycobacteriales</taxon>
        <taxon>Mycobacteriaceae</taxon>
        <taxon>Mycobacterium</taxon>
    </lineage>
</organism>
<evidence type="ECO:0000256" key="2">
    <source>
        <dbReference type="ARBA" id="ARBA00005381"/>
    </source>
</evidence>
<comment type="similarity">
    <text evidence="2">Belongs to the adenylyl cyclase class-3 family.</text>
</comment>
<keyword evidence="4 7" id="KW-0812">Transmembrane</keyword>
<name>A0A375YWK1_MYCSH</name>
<dbReference type="PROSITE" id="PS50125">
    <property type="entry name" value="GUANYLATE_CYCLASE_2"/>
    <property type="match status" value="1"/>
</dbReference>
<gene>
    <name evidence="10" type="ORF">MSP7336_01494</name>
</gene>
<dbReference type="CDD" id="cd06225">
    <property type="entry name" value="HAMP"/>
    <property type="match status" value="1"/>
</dbReference>
<dbReference type="SUPFAM" id="SSF55073">
    <property type="entry name" value="Nucleotide cyclase"/>
    <property type="match status" value="1"/>
</dbReference>
<reference evidence="10 11" key="1">
    <citation type="submission" date="2018-05" db="EMBL/GenBank/DDBJ databases">
        <authorList>
            <consortium name="IHU Genomes"/>
        </authorList>
    </citation>
    <scope>NUCLEOTIDE SEQUENCE [LARGE SCALE GENOMIC DNA]</scope>
    <source>
        <strain evidence="10 11">P7336</strain>
    </source>
</reference>
<dbReference type="Gene3D" id="6.10.340.10">
    <property type="match status" value="1"/>
</dbReference>
<protein>
    <submittedName>
        <fullName evidence="10">Uncharacterized protein</fullName>
    </submittedName>
</protein>
<dbReference type="CDD" id="cd07302">
    <property type="entry name" value="CHD"/>
    <property type="match status" value="1"/>
</dbReference>
<dbReference type="InterPro" id="IPR001054">
    <property type="entry name" value="A/G_cyclase"/>
</dbReference>
<dbReference type="Pfam" id="PF00672">
    <property type="entry name" value="HAMP"/>
    <property type="match status" value="1"/>
</dbReference>
<dbReference type="SUPFAM" id="SSF158472">
    <property type="entry name" value="HAMP domain-like"/>
    <property type="match status" value="1"/>
</dbReference>
<dbReference type="PANTHER" id="PTHR43081:SF17">
    <property type="entry name" value="BLL5647 PROTEIN"/>
    <property type="match status" value="1"/>
</dbReference>
<feature type="transmembrane region" description="Helical" evidence="7">
    <location>
        <begin position="271"/>
        <end position="294"/>
    </location>
</feature>
<evidence type="ECO:0000256" key="1">
    <source>
        <dbReference type="ARBA" id="ARBA00004651"/>
    </source>
</evidence>
<accession>A0A375YWK1</accession>
<dbReference type="AlphaFoldDB" id="A0A375YWK1"/>
<dbReference type="InterPro" id="IPR050697">
    <property type="entry name" value="Adenylyl/Guanylyl_Cyclase_3/4"/>
</dbReference>
<evidence type="ECO:0000256" key="5">
    <source>
        <dbReference type="ARBA" id="ARBA00022989"/>
    </source>
</evidence>
<evidence type="ECO:0000256" key="7">
    <source>
        <dbReference type="SAM" id="Phobius"/>
    </source>
</evidence>
<feature type="transmembrane region" description="Helical" evidence="7">
    <location>
        <begin position="153"/>
        <end position="175"/>
    </location>
</feature>
<feature type="transmembrane region" description="Helical" evidence="7">
    <location>
        <begin position="235"/>
        <end position="259"/>
    </location>
</feature>
<dbReference type="Gene3D" id="3.30.70.1230">
    <property type="entry name" value="Nucleotide cyclase"/>
    <property type="match status" value="1"/>
</dbReference>
<dbReference type="PANTHER" id="PTHR43081">
    <property type="entry name" value="ADENYLATE CYCLASE, TERMINAL-DIFFERENTIATION SPECIFIC-RELATED"/>
    <property type="match status" value="1"/>
</dbReference>
<dbReference type="InterPro" id="IPR029787">
    <property type="entry name" value="Nucleotide_cyclase"/>
</dbReference>
<keyword evidence="6 7" id="KW-0472">Membrane</keyword>
<dbReference type="SMART" id="SM00044">
    <property type="entry name" value="CYCc"/>
    <property type="match status" value="1"/>
</dbReference>
<dbReference type="PROSITE" id="PS50885">
    <property type="entry name" value="HAMP"/>
    <property type="match status" value="1"/>
</dbReference>
<feature type="transmembrane region" description="Helical" evidence="7">
    <location>
        <begin position="58"/>
        <end position="78"/>
    </location>
</feature>
<feature type="transmembrane region" description="Helical" evidence="7">
    <location>
        <begin position="181"/>
        <end position="202"/>
    </location>
</feature>
<dbReference type="GO" id="GO:0005886">
    <property type="term" value="C:plasma membrane"/>
    <property type="evidence" value="ECO:0007669"/>
    <property type="project" value="UniProtKB-SubCell"/>
</dbReference>
<dbReference type="Pfam" id="PF00211">
    <property type="entry name" value="Guanylate_cyc"/>
    <property type="match status" value="1"/>
</dbReference>
<keyword evidence="3" id="KW-1003">Cell membrane</keyword>
<feature type="domain" description="HAMP" evidence="9">
    <location>
        <begin position="291"/>
        <end position="343"/>
    </location>
</feature>
<evidence type="ECO:0000259" key="9">
    <source>
        <dbReference type="PROSITE" id="PS50885"/>
    </source>
</evidence>
<keyword evidence="5 7" id="KW-1133">Transmembrane helix</keyword>
<feature type="transmembrane region" description="Helical" evidence="7">
    <location>
        <begin position="98"/>
        <end position="121"/>
    </location>
</feature>
<dbReference type="GO" id="GO:0004016">
    <property type="term" value="F:adenylate cyclase activity"/>
    <property type="evidence" value="ECO:0007669"/>
    <property type="project" value="UniProtKB-ARBA"/>
</dbReference>
<feature type="domain" description="Guanylate cyclase" evidence="8">
    <location>
        <begin position="375"/>
        <end position="499"/>
    </location>
</feature>
<dbReference type="EMBL" id="UEGW01000001">
    <property type="protein sequence ID" value="SRX93258.1"/>
    <property type="molecule type" value="Genomic_DNA"/>
</dbReference>
<dbReference type="GO" id="GO:0035556">
    <property type="term" value="P:intracellular signal transduction"/>
    <property type="evidence" value="ECO:0007669"/>
    <property type="project" value="InterPro"/>
</dbReference>
<dbReference type="SMART" id="SM00304">
    <property type="entry name" value="HAMP"/>
    <property type="match status" value="1"/>
</dbReference>
<proteinExistence type="inferred from homology"/>
<dbReference type="GO" id="GO:0006171">
    <property type="term" value="P:cAMP biosynthetic process"/>
    <property type="evidence" value="ECO:0007669"/>
    <property type="project" value="TreeGrafter"/>
</dbReference>
<comment type="subcellular location">
    <subcellularLocation>
        <location evidence="1">Cell membrane</location>
        <topology evidence="1">Multi-pass membrane protein</topology>
    </subcellularLocation>
</comment>
<keyword evidence="11" id="KW-1185">Reference proteome</keyword>
<dbReference type="STRING" id="29313.BHQ16_03870"/>
<evidence type="ECO:0000256" key="3">
    <source>
        <dbReference type="ARBA" id="ARBA00022475"/>
    </source>
</evidence>
<evidence type="ECO:0000313" key="10">
    <source>
        <dbReference type="EMBL" id="SRX93258.1"/>
    </source>
</evidence>
<evidence type="ECO:0000256" key="4">
    <source>
        <dbReference type="ARBA" id="ARBA00022692"/>
    </source>
</evidence>
<evidence type="ECO:0000313" key="11">
    <source>
        <dbReference type="Proteomes" id="UP000252015"/>
    </source>
</evidence>
<evidence type="ECO:0000259" key="8">
    <source>
        <dbReference type="PROSITE" id="PS50125"/>
    </source>
</evidence>
<sequence length="567" mass="60550">MAGADGPAKWQTAHPAQPVFSYVFVLVDRYGGLVNTAMPLPRRIIGFVQWLVRTPWPVFLLSVLQADILGALFVLGFLRYGLPPEDRIELQDLPPGNLAMFGAALVVLFICGSALSTRLLVPVFRWQRRESLLAETDPSATELARSRALRMPFYRTLISLGYWAIGGTVFIIASWRQTSHLAPVVGVAVALGAAATAIIGYLQNERVLRPVAVAALRGGLPENVRAAGVIGRQMLTWTLSTGVPLLAIVLAVVANKAAFLHGSPEQLFNPILLLALAALGLGLVSTLLVAMSIADPLRQLRWALGEVQRGNYNAHMQIYDASELGLLQAGFNDMVRDLAERQRLRDLFGRYVGEDVARRALERGTELGGQERDVAVLFVDMVGSTQLAATRPPGEVVSLLNDFFRVVVDTVGRHGGFVNKFQGDAALAIFGAPIEHPDASGGALAAARELHDALLPVLGSLEFGIGVSAGRAIAGHIGAQARFEYTVIGDPVNEAARLTELAKLEEGHVLASATAVSGALDAEALCWDVGEVVSLRGRTAPTQLARPLNLAAPDEVSDQASEASEIS</sequence>
<evidence type="ECO:0000256" key="6">
    <source>
        <dbReference type="ARBA" id="ARBA00023136"/>
    </source>
</evidence>
<dbReference type="InterPro" id="IPR003660">
    <property type="entry name" value="HAMP_dom"/>
</dbReference>
<dbReference type="FunFam" id="3.30.70.1230:FF:000016">
    <property type="entry name" value="Adenylate/guanylate cyclase domain-containing protein"/>
    <property type="match status" value="1"/>
</dbReference>